<keyword evidence="5" id="KW-0560">Oxidoreductase</keyword>
<keyword evidence="3 8" id="KW-0812">Transmembrane</keyword>
<feature type="transmembrane region" description="Helical" evidence="8">
    <location>
        <begin position="266"/>
        <end position="288"/>
    </location>
</feature>
<dbReference type="InterPro" id="IPR001199">
    <property type="entry name" value="Cyt_B5-like_heme/steroid-bd"/>
</dbReference>
<protein>
    <submittedName>
        <fullName evidence="10">Delta-6 desaturase</fullName>
    </submittedName>
</protein>
<evidence type="ECO:0000259" key="9">
    <source>
        <dbReference type="PROSITE" id="PS50255"/>
    </source>
</evidence>
<comment type="similarity">
    <text evidence="2">Belongs to the fatty acid desaturase type 1 family.</text>
</comment>
<dbReference type="Pfam" id="PF00487">
    <property type="entry name" value="FA_desaturase"/>
    <property type="match status" value="1"/>
</dbReference>
<feature type="transmembrane region" description="Helical" evidence="8">
    <location>
        <begin position="332"/>
        <end position="353"/>
    </location>
</feature>
<dbReference type="PANTHER" id="PTHR19353:SF88">
    <property type="entry name" value="DELTA(5) FATTY ACID DESATURASE FAT-4"/>
    <property type="match status" value="1"/>
</dbReference>
<dbReference type="VEuPathDB" id="FungiDB:PAG1_G002208"/>
<dbReference type="EMBL" id="KC817461">
    <property type="protein sequence ID" value="AGP03462.1"/>
    <property type="molecule type" value="mRNA"/>
</dbReference>
<name>S4WTU6_PYTAP</name>
<accession>S4WTU6</accession>
<keyword evidence="4 8" id="KW-1133">Transmembrane helix</keyword>
<evidence type="ECO:0000256" key="1">
    <source>
        <dbReference type="ARBA" id="ARBA00004141"/>
    </source>
</evidence>
<evidence type="ECO:0000256" key="8">
    <source>
        <dbReference type="SAM" id="Phobius"/>
    </source>
</evidence>
<comment type="subcellular location">
    <subcellularLocation>
        <location evidence="1">Membrane</location>
        <topology evidence="1">Multi-pass membrane protein</topology>
    </subcellularLocation>
</comment>
<evidence type="ECO:0000313" key="10">
    <source>
        <dbReference type="EMBL" id="AGP03462.1"/>
    </source>
</evidence>
<dbReference type="InterPro" id="IPR005804">
    <property type="entry name" value="FA_desaturase_dom"/>
</dbReference>
<dbReference type="AlphaFoldDB" id="S4WTU6"/>
<evidence type="ECO:0000256" key="5">
    <source>
        <dbReference type="ARBA" id="ARBA00023002"/>
    </source>
</evidence>
<dbReference type="GO" id="GO:0016717">
    <property type="term" value="F:oxidoreductase activity, acting on paired donors, with oxidation of a pair of donors resulting in the reduction of molecular oxygen to two molecules of water"/>
    <property type="evidence" value="ECO:0007669"/>
    <property type="project" value="TreeGrafter"/>
</dbReference>
<evidence type="ECO:0000256" key="7">
    <source>
        <dbReference type="ARBA" id="ARBA00023136"/>
    </source>
</evidence>
<evidence type="ECO:0000256" key="6">
    <source>
        <dbReference type="ARBA" id="ARBA00023098"/>
    </source>
</evidence>
<evidence type="ECO:0000256" key="2">
    <source>
        <dbReference type="ARBA" id="ARBA00009295"/>
    </source>
</evidence>
<dbReference type="PANTHER" id="PTHR19353">
    <property type="entry name" value="FATTY ACID DESATURASE 2"/>
    <property type="match status" value="1"/>
</dbReference>
<dbReference type="CDD" id="cd03506">
    <property type="entry name" value="Delta6-FADS-like"/>
    <property type="match status" value="1"/>
</dbReference>
<dbReference type="GO" id="GO:0006629">
    <property type="term" value="P:lipid metabolic process"/>
    <property type="evidence" value="ECO:0007669"/>
    <property type="project" value="UniProtKB-KW"/>
</dbReference>
<dbReference type="InterPro" id="IPR012171">
    <property type="entry name" value="Fatty_acid_desaturase"/>
</dbReference>
<keyword evidence="7 8" id="KW-0472">Membrane</keyword>
<feature type="transmembrane region" description="Helical" evidence="8">
    <location>
        <begin position="140"/>
        <end position="168"/>
    </location>
</feature>
<dbReference type="InterPro" id="IPR036400">
    <property type="entry name" value="Cyt_B5-like_heme/steroid_sf"/>
</dbReference>
<dbReference type="Pfam" id="PF00173">
    <property type="entry name" value="Cyt-b5"/>
    <property type="match status" value="1"/>
</dbReference>
<organism evidence="10">
    <name type="scientific">Pythium aphanidermatum</name>
    <name type="common">Pythium root rot fungus</name>
    <name type="synonym">Rheosporangium aphanidermatum</name>
    <dbReference type="NCBI Taxonomy" id="65070"/>
    <lineage>
        <taxon>Eukaryota</taxon>
        <taxon>Sar</taxon>
        <taxon>Stramenopiles</taxon>
        <taxon>Oomycota</taxon>
        <taxon>Peronosporomycetes</taxon>
        <taxon>Pythiales</taxon>
        <taxon>Pythiaceae</taxon>
        <taxon>Pythium</taxon>
    </lineage>
</organism>
<evidence type="ECO:0000256" key="4">
    <source>
        <dbReference type="ARBA" id="ARBA00022989"/>
    </source>
</evidence>
<keyword evidence="6" id="KW-0443">Lipid metabolism</keyword>
<dbReference type="Gene3D" id="3.10.120.10">
    <property type="entry name" value="Cytochrome b5-like heme/steroid binding domain"/>
    <property type="match status" value="1"/>
</dbReference>
<evidence type="ECO:0000256" key="3">
    <source>
        <dbReference type="ARBA" id="ARBA00022692"/>
    </source>
</evidence>
<sequence length="457" mass="52335">MVDQKPKRLISWGEIRKHNSAADAWIVIHHKVYDVSKWEGHPGGHVVFTQAGEDATDAFAVFHPSSAFKLLDQFYIGDADESTRHEVEGEPLTEAEQQAKQRAQDFIAAYRKLRLKVKSLGLYDASTVYYVWKVLSTFGICAFAAVLCFISDSFAVYMLAGAIMGLFYQQSGWLAHDFLHHQVCSNHYWNNVIGVMVGNVWQGFSVQWWKNKHNTHHAVPNLHGRQGEGFSGDPDIDTMPLLAWSKEMAAKALDSSIGPFMIKHQALFYFPLLLFARLSWLLQSYMYVFKSFAFYQYDPVELPTLEKYGLLLHYAWQIALPYFAGMSLFEGVAFFLMAQATCGLLLALVFSIGHNGMSVYERESKPDFWKLQVTTTRNVKSSLFMDWFTGGLNYQIDHHLFPMIPRHNLHKINVLIKSLCKEFDIPFHETGFWEGIYEVVDHLGHISKEFIADFPAM</sequence>
<dbReference type="PROSITE" id="PS50255">
    <property type="entry name" value="CYTOCHROME_B5_2"/>
    <property type="match status" value="1"/>
</dbReference>
<dbReference type="SMART" id="SM01117">
    <property type="entry name" value="Cyt-b5"/>
    <property type="match status" value="1"/>
</dbReference>
<proteinExistence type="evidence at transcript level"/>
<feature type="domain" description="Cytochrome b5 heme-binding" evidence="9">
    <location>
        <begin position="7"/>
        <end position="80"/>
    </location>
</feature>
<dbReference type="GO" id="GO:0016020">
    <property type="term" value="C:membrane"/>
    <property type="evidence" value="ECO:0007669"/>
    <property type="project" value="UniProtKB-SubCell"/>
</dbReference>
<dbReference type="PIRSF" id="PIRSF015921">
    <property type="entry name" value="FA_sphinglp_des"/>
    <property type="match status" value="1"/>
</dbReference>
<reference evidence="10" key="1">
    <citation type="submission" date="2013-03" db="EMBL/GenBank/DDBJ databases">
        <title>Functional characterization of a delta 6-desaturase gene from the Pythium aphanidermatum.</title>
        <authorList>
            <person name="Cheng M.-L."/>
            <person name="Huang Y.-S."/>
        </authorList>
    </citation>
    <scope>NUCLEOTIDE SEQUENCE</scope>
</reference>
<dbReference type="SUPFAM" id="SSF55856">
    <property type="entry name" value="Cytochrome b5-like heme/steroid binding domain"/>
    <property type="match status" value="1"/>
</dbReference>